<evidence type="ECO:0000313" key="3">
    <source>
        <dbReference type="Proteomes" id="UP000002294"/>
    </source>
</evidence>
<accession>C7RHC7</accession>
<organism evidence="2 3">
    <name type="scientific">Anaerococcus prevotii (strain ATCC 9321 / DSM 20548 / JCM 6508 / NCTC 11806 / PC1)</name>
    <name type="common">Peptostreptococcus prevotii</name>
    <name type="synonym">Peptococcus prevotii</name>
    <dbReference type="NCBI Taxonomy" id="525919"/>
    <lineage>
        <taxon>Bacteria</taxon>
        <taxon>Bacillati</taxon>
        <taxon>Bacillota</taxon>
        <taxon>Tissierellia</taxon>
        <taxon>Tissierellales</taxon>
        <taxon>Peptoniphilaceae</taxon>
        <taxon>Anaerococcus</taxon>
    </lineage>
</organism>
<gene>
    <name evidence="2" type="ordered locus">Apre_0860</name>
</gene>
<dbReference type="AlphaFoldDB" id="C7RHC7"/>
<name>C7RHC7_ANAPD</name>
<dbReference type="KEGG" id="apr:Apre_0860"/>
<feature type="coiled-coil region" evidence="1">
    <location>
        <begin position="34"/>
        <end position="79"/>
    </location>
</feature>
<dbReference type="STRING" id="525919.Apre_0860"/>
<sequence length="93" mass="10580">MIKIYNEKSIKEINELRDKGLYNAPFSVLEEMNKIEVKADTKKLEEDIKDKEEASAMAVVEIYEAIDVAKKEIQEAQSQAVIEIYESIGGLND</sequence>
<dbReference type="RefSeq" id="WP_015777791.1">
    <property type="nucleotide sequence ID" value="NC_013171.1"/>
</dbReference>
<dbReference type="EMBL" id="CP001708">
    <property type="protein sequence ID" value="ACV28888.1"/>
    <property type="molecule type" value="Genomic_DNA"/>
</dbReference>
<proteinExistence type="predicted"/>
<protein>
    <submittedName>
        <fullName evidence="2">Myosin heavy chain</fullName>
    </submittedName>
</protein>
<dbReference type="Proteomes" id="UP000002294">
    <property type="component" value="Chromosome"/>
</dbReference>
<evidence type="ECO:0000313" key="2">
    <source>
        <dbReference type="EMBL" id="ACV28888.1"/>
    </source>
</evidence>
<keyword evidence="3" id="KW-1185">Reference proteome</keyword>
<dbReference type="HOGENOM" id="CLU_2393437_0_0_9"/>
<keyword evidence="1" id="KW-0175">Coiled coil</keyword>
<evidence type="ECO:0000256" key="1">
    <source>
        <dbReference type="SAM" id="Coils"/>
    </source>
</evidence>
<reference evidence="2 3" key="1">
    <citation type="journal article" date="2009" name="Stand. Genomic Sci.">
        <title>Complete genome sequence of Anaerococcus prevotii type strain (PC1).</title>
        <authorList>
            <person name="Labutti K."/>
            <person name="Pukall R."/>
            <person name="Steenblock K."/>
            <person name="Glavina Del Rio T."/>
            <person name="Tice H."/>
            <person name="Copeland A."/>
            <person name="Cheng J.F."/>
            <person name="Lucas S."/>
            <person name="Chen F."/>
            <person name="Nolan M."/>
            <person name="Bruce D."/>
            <person name="Goodwin L."/>
            <person name="Pitluck S."/>
            <person name="Ivanova N."/>
            <person name="Mavromatis K."/>
            <person name="Ovchinnikova G."/>
            <person name="Pati A."/>
            <person name="Chen A."/>
            <person name="Palaniappan K."/>
            <person name="Land M."/>
            <person name="Hauser L."/>
            <person name="Chang Y.J."/>
            <person name="Jeffries C.D."/>
            <person name="Chain P."/>
            <person name="Saunders E."/>
            <person name="Brettin T."/>
            <person name="Detter J.C."/>
            <person name="Han C."/>
            <person name="Goker M."/>
            <person name="Bristow J."/>
            <person name="Eisen J.A."/>
            <person name="Markowitz V."/>
            <person name="Hugenholtz P."/>
            <person name="Kyrpides N.C."/>
            <person name="Klenk H.P."/>
            <person name="Lapidus A."/>
        </authorList>
    </citation>
    <scope>NUCLEOTIDE SEQUENCE [LARGE SCALE GENOMIC DNA]</scope>
    <source>
        <strain evidence="3">ATCC 9321 / DSM 20548 / JCM 6508 / NCTC 11806 / PC1</strain>
    </source>
</reference>